<comment type="function">
    <text evidence="14">Catalyzes the third of the four reactions of the long-chain fatty acids elongation cycle. This endoplasmic reticulum-bound enzymatic process, allows the addition of two carbons to the chain of long- and very long-chain fatty acids/VLCFAs per cycle. This enzyme catalyzes the dehydration of the 3-hydroxyacyl-CoA intermediate into trans-2,3-enoyl-CoA, within each cycle of fatty acid elongation. Thereby, it participates to the production of VLCFAs of different chain lengths that are involved in multiple biological processes as precursors of membrane lipids and lipid mediators.</text>
</comment>
<keyword evidence="8 14" id="KW-1133">Transmembrane helix</keyword>
<accession>A0A8D8TSW5</accession>
<dbReference type="GO" id="GO:0102158">
    <property type="term" value="F:very-long-chain (3R)-3-hydroxyacyl-CoA dehydratase activity"/>
    <property type="evidence" value="ECO:0007669"/>
    <property type="project" value="UniProtKB-EC"/>
</dbReference>
<evidence type="ECO:0000256" key="2">
    <source>
        <dbReference type="ARBA" id="ARBA00005194"/>
    </source>
</evidence>
<reference evidence="15" key="1">
    <citation type="submission" date="2021-05" db="EMBL/GenBank/DDBJ databases">
        <authorList>
            <person name="Alioto T."/>
            <person name="Alioto T."/>
            <person name="Gomez Garrido J."/>
        </authorList>
    </citation>
    <scope>NUCLEOTIDE SEQUENCE</scope>
</reference>
<evidence type="ECO:0000256" key="5">
    <source>
        <dbReference type="ARBA" id="ARBA00022516"/>
    </source>
</evidence>
<keyword evidence="14" id="KW-0256">Endoplasmic reticulum</keyword>
<organism evidence="15">
    <name type="scientific">Cacopsylla melanoneura</name>
    <dbReference type="NCBI Taxonomy" id="428564"/>
    <lineage>
        <taxon>Eukaryota</taxon>
        <taxon>Metazoa</taxon>
        <taxon>Ecdysozoa</taxon>
        <taxon>Arthropoda</taxon>
        <taxon>Hexapoda</taxon>
        <taxon>Insecta</taxon>
        <taxon>Pterygota</taxon>
        <taxon>Neoptera</taxon>
        <taxon>Paraneoptera</taxon>
        <taxon>Hemiptera</taxon>
        <taxon>Sternorrhyncha</taxon>
        <taxon>Psylloidea</taxon>
        <taxon>Psyllidae</taxon>
        <taxon>Psyllinae</taxon>
        <taxon>Cacopsylla</taxon>
    </lineage>
</organism>
<keyword evidence="5 14" id="KW-0444">Lipid biosynthesis</keyword>
<keyword evidence="11 14" id="KW-0275">Fatty acid biosynthesis</keyword>
<feature type="transmembrane region" description="Helical" evidence="14">
    <location>
        <begin position="82"/>
        <end position="101"/>
    </location>
</feature>
<evidence type="ECO:0000256" key="9">
    <source>
        <dbReference type="ARBA" id="ARBA00023098"/>
    </source>
</evidence>
<keyword evidence="12 14" id="KW-0456">Lyase</keyword>
<evidence type="ECO:0000256" key="8">
    <source>
        <dbReference type="ARBA" id="ARBA00022989"/>
    </source>
</evidence>
<evidence type="ECO:0000256" key="12">
    <source>
        <dbReference type="ARBA" id="ARBA00023239"/>
    </source>
</evidence>
<dbReference type="GO" id="GO:0030497">
    <property type="term" value="P:fatty acid elongation"/>
    <property type="evidence" value="ECO:0007669"/>
    <property type="project" value="TreeGrafter"/>
</dbReference>
<keyword evidence="6 14" id="KW-0812">Transmembrane</keyword>
<comment type="pathway">
    <text evidence="2 14">Lipid metabolism; fatty acid biosynthesis.</text>
</comment>
<comment type="caution">
    <text evidence="14">Lacks conserved residue(s) required for the propagation of feature annotation.</text>
</comment>
<evidence type="ECO:0000256" key="6">
    <source>
        <dbReference type="ARBA" id="ARBA00022692"/>
    </source>
</evidence>
<dbReference type="PANTHER" id="PTHR11035">
    <property type="entry name" value="VERY-LONG-CHAIN (3R)-3-HYDROXYACYL-COA DEHYDRATASE"/>
    <property type="match status" value="1"/>
</dbReference>
<sequence>METAKSNREQRHILVDCFLVCYNGLQILGWCCLFTHMLLFSNEAPNILWHNLQNTLIACTSFLLLELFYSLWGIVRTNTSTVFFLILCRLIIVWGVLMSSLPALHNTGLNLLILGWSTHEIIRYLFYCLDVMDCLPYLMIWLR</sequence>
<dbReference type="GO" id="GO:0042761">
    <property type="term" value="P:very long-chain fatty acid biosynthetic process"/>
    <property type="evidence" value="ECO:0007669"/>
    <property type="project" value="TreeGrafter"/>
</dbReference>
<name>A0A8D8TSW5_9HEMI</name>
<evidence type="ECO:0000256" key="14">
    <source>
        <dbReference type="RuleBase" id="RU363109"/>
    </source>
</evidence>
<feature type="transmembrane region" description="Helical" evidence="14">
    <location>
        <begin position="121"/>
        <end position="142"/>
    </location>
</feature>
<comment type="catalytic activity">
    <reaction evidence="13 14">
        <text>a very-long-chain (3R)-3-hydroxyacyl-CoA = a very-long-chain (2E)-enoyl-CoA + H2O</text>
        <dbReference type="Rhea" id="RHEA:45812"/>
        <dbReference type="ChEBI" id="CHEBI:15377"/>
        <dbReference type="ChEBI" id="CHEBI:83728"/>
        <dbReference type="ChEBI" id="CHEBI:85440"/>
        <dbReference type="EC" id="4.2.1.134"/>
    </reaction>
</comment>
<dbReference type="PANTHER" id="PTHR11035:SF3">
    <property type="entry name" value="VERY-LONG-CHAIN (3R)-3-HYDROXYACYL-COA DEHYDRATASE"/>
    <property type="match status" value="1"/>
</dbReference>
<evidence type="ECO:0000256" key="13">
    <source>
        <dbReference type="ARBA" id="ARBA00036671"/>
    </source>
</evidence>
<evidence type="ECO:0000313" key="15">
    <source>
        <dbReference type="EMBL" id="CAG6691665.1"/>
    </source>
</evidence>
<comment type="similarity">
    <text evidence="3 14">Belongs to the very long-chain fatty acids dehydratase HACD family.</text>
</comment>
<dbReference type="UniPathway" id="UPA00094"/>
<evidence type="ECO:0000256" key="7">
    <source>
        <dbReference type="ARBA" id="ARBA00022832"/>
    </source>
</evidence>
<protein>
    <recommendedName>
        <fullName evidence="4 14">Very-long-chain (3R)-3-hydroxyacyl-CoA dehydratase</fullName>
        <ecNumber evidence="4 14">4.2.1.134</ecNumber>
    </recommendedName>
</protein>
<evidence type="ECO:0000256" key="1">
    <source>
        <dbReference type="ARBA" id="ARBA00004141"/>
    </source>
</evidence>
<dbReference type="InterPro" id="IPR007482">
    <property type="entry name" value="Tyr_Pase-like_PTPLA"/>
</dbReference>
<evidence type="ECO:0000256" key="4">
    <source>
        <dbReference type="ARBA" id="ARBA00013122"/>
    </source>
</evidence>
<evidence type="ECO:0000256" key="11">
    <source>
        <dbReference type="ARBA" id="ARBA00023160"/>
    </source>
</evidence>
<keyword evidence="9 14" id="KW-0443">Lipid metabolism</keyword>
<comment type="subcellular location">
    <subcellularLocation>
        <location evidence="14">Endoplasmic reticulum membrane</location>
        <topology evidence="14">Multi-pass membrane protein</topology>
    </subcellularLocation>
    <subcellularLocation>
        <location evidence="1">Membrane</location>
        <topology evidence="1">Multi-pass membrane protein</topology>
    </subcellularLocation>
</comment>
<feature type="transmembrane region" description="Helical" evidence="14">
    <location>
        <begin position="12"/>
        <end position="40"/>
    </location>
</feature>
<dbReference type="EC" id="4.2.1.134" evidence="4 14"/>
<dbReference type="AlphaFoldDB" id="A0A8D8TSW5"/>
<dbReference type="Pfam" id="PF04387">
    <property type="entry name" value="PTPLA"/>
    <property type="match status" value="1"/>
</dbReference>
<keyword evidence="7 14" id="KW-0276">Fatty acid metabolism</keyword>
<keyword evidence="10 14" id="KW-0472">Membrane</keyword>
<dbReference type="GO" id="GO:0005789">
    <property type="term" value="C:endoplasmic reticulum membrane"/>
    <property type="evidence" value="ECO:0007669"/>
    <property type="project" value="UniProtKB-SubCell"/>
</dbReference>
<feature type="transmembrane region" description="Helical" evidence="14">
    <location>
        <begin position="52"/>
        <end position="75"/>
    </location>
</feature>
<evidence type="ECO:0000256" key="3">
    <source>
        <dbReference type="ARBA" id="ARBA00007811"/>
    </source>
</evidence>
<dbReference type="EMBL" id="HBUF01304026">
    <property type="protein sequence ID" value="CAG6691665.1"/>
    <property type="molecule type" value="Transcribed_RNA"/>
</dbReference>
<proteinExistence type="inferred from homology"/>
<evidence type="ECO:0000256" key="10">
    <source>
        <dbReference type="ARBA" id="ARBA00023136"/>
    </source>
</evidence>
<dbReference type="GO" id="GO:0030148">
    <property type="term" value="P:sphingolipid biosynthetic process"/>
    <property type="evidence" value="ECO:0007669"/>
    <property type="project" value="TreeGrafter"/>
</dbReference>